<accession>A0A4Q5C5F5</accession>
<dbReference type="InterPro" id="IPR013783">
    <property type="entry name" value="Ig-like_fold"/>
</dbReference>
<dbReference type="InterPro" id="IPR048052">
    <property type="entry name" value="FM1-like"/>
</dbReference>
<gene>
    <name evidence="2" type="ORF">EAI93_10125</name>
</gene>
<dbReference type="InterPro" id="IPR041033">
    <property type="entry name" value="SpaA_PFL_dom_1"/>
</dbReference>
<evidence type="ECO:0000259" key="1">
    <source>
        <dbReference type="Pfam" id="PF17802"/>
    </source>
</evidence>
<name>A0A4Q5C5F5_9FIRM</name>
<protein>
    <submittedName>
        <fullName evidence="2">Isopeptide-forming domain-containing fimbrial protein</fullName>
    </submittedName>
</protein>
<dbReference type="NCBIfam" id="NF033902">
    <property type="entry name" value="iso_D2_wall_anc"/>
    <property type="match status" value="1"/>
</dbReference>
<sequence length="510" mass="55447">MRKVKNSIKKMMTLCLAAIMTLAMATTAFAADRIKTGNLTVNVNEGNTLKGQTIKVYKLFDLSVSDTHYAYTVNADYKNAIATALGLSKEATSEQLYNKLAEYKENPSGIQKFANDFTAAALKAGTAETGTSKKLGEVTEYKFENLDYGYYLVYQTGTKEIQSSLVSVDDVDVTVNLKGQAPSIDKTANATTVEIGQVVTYTIKGTIPDTTGYDKYTYKIHDTLTEGLDFVKDAVGTAQEGTSYNVSVKIGEGQAETKAATLSGENNRIMTLDLSEWIRNNQNSKGQEFTVTYYAKVNADAVVQTNNSAHLEYGNDPDNITTTTPDVVTTPTYPVQIHKLIKDQQNSYLAGAIFRLYRSEEDANNNQNAIAVTGSNGTYTVDPEQVGDNKMYDMESIGDGTTVGTGMNLKLNGLAEGSYWLVETQAPDGYNKLTAPVKITITKSDTTNVNDWTIKQNDGVVDDKIIDIENTTGTLLPETGGMGTVIFTVIAVVMILGIAVSFVISRRKRA</sequence>
<dbReference type="NCBIfam" id="TIGR01167">
    <property type="entry name" value="LPXTG_anchor"/>
    <property type="match status" value="1"/>
</dbReference>
<dbReference type="Gene3D" id="2.60.40.10">
    <property type="entry name" value="Immunoglobulins"/>
    <property type="match status" value="1"/>
</dbReference>
<dbReference type="InterPro" id="IPR026466">
    <property type="entry name" value="Fim_isopep_form_D2_dom"/>
</dbReference>
<evidence type="ECO:0000313" key="2">
    <source>
        <dbReference type="EMBL" id="RYS78913.1"/>
    </source>
</evidence>
<proteinExistence type="predicted"/>
<organism evidence="2 3">
    <name type="scientific">[Ruminococcus] torques</name>
    <dbReference type="NCBI Taxonomy" id="33039"/>
    <lineage>
        <taxon>Bacteria</taxon>
        <taxon>Bacillati</taxon>
        <taxon>Bacillota</taxon>
        <taxon>Clostridia</taxon>
        <taxon>Lachnospirales</taxon>
        <taxon>Lachnospiraceae</taxon>
        <taxon>Mediterraneibacter</taxon>
    </lineage>
</organism>
<feature type="domain" description="SpaA-like prealbumin fold" evidence="1">
    <location>
        <begin position="342"/>
        <end position="449"/>
    </location>
</feature>
<comment type="caution">
    <text evidence="2">The sequence shown here is derived from an EMBL/GenBank/DDBJ whole genome shotgun (WGS) entry which is preliminary data.</text>
</comment>
<dbReference type="Gene3D" id="2.60.40.740">
    <property type="match status" value="1"/>
</dbReference>
<reference evidence="2 3" key="1">
    <citation type="journal article" date="2019" name="Science, e1252229">
        <title>Invertible promoters mediate bacterial phase variation, antibiotic resistance, and host adaptation in the gut.</title>
        <authorList>
            <person name="Jiang X."/>
            <person name="Hall A.B."/>
            <person name="Arthur T.D."/>
            <person name="Plichta D.R."/>
            <person name="Covington C.T."/>
            <person name="Poyet M."/>
            <person name="Crothers J."/>
            <person name="Moses P.L."/>
            <person name="Tolonen A.C."/>
            <person name="Vlamakis H."/>
            <person name="Alm E.J."/>
            <person name="Xavier R.J."/>
        </authorList>
    </citation>
    <scope>NUCLEOTIDE SEQUENCE [LARGE SCALE GENOMIC DNA]</scope>
    <source>
        <strain evidence="3">aa_0143</strain>
    </source>
</reference>
<evidence type="ECO:0000313" key="3">
    <source>
        <dbReference type="Proteomes" id="UP000292665"/>
    </source>
</evidence>
<dbReference type="RefSeq" id="WP_009242994.1">
    <property type="nucleotide sequence ID" value="NZ_AP028249.1"/>
</dbReference>
<dbReference type="NCBIfam" id="TIGR04226">
    <property type="entry name" value="RrgB_K2N_iso_D2"/>
    <property type="match status" value="1"/>
</dbReference>
<dbReference type="Proteomes" id="UP000292665">
    <property type="component" value="Unassembled WGS sequence"/>
</dbReference>
<dbReference type="Pfam" id="PF17802">
    <property type="entry name" value="SpaA"/>
    <property type="match status" value="1"/>
</dbReference>
<dbReference type="AlphaFoldDB" id="A0A4Q5C5F5"/>
<dbReference type="EMBL" id="RCYR01000020">
    <property type="protein sequence ID" value="RYS78913.1"/>
    <property type="molecule type" value="Genomic_DNA"/>
</dbReference>